<dbReference type="InterPro" id="IPR004859">
    <property type="entry name" value="Xrn1_N"/>
</dbReference>
<evidence type="ECO:0000259" key="6">
    <source>
        <dbReference type="Pfam" id="PF03159"/>
    </source>
</evidence>
<organism evidence="9 10">
    <name type="scientific">Rhipicephalus microplus</name>
    <name type="common">Cattle tick</name>
    <name type="synonym">Boophilus microplus</name>
    <dbReference type="NCBI Taxonomy" id="6941"/>
    <lineage>
        <taxon>Eukaryota</taxon>
        <taxon>Metazoa</taxon>
        <taxon>Ecdysozoa</taxon>
        <taxon>Arthropoda</taxon>
        <taxon>Chelicerata</taxon>
        <taxon>Arachnida</taxon>
        <taxon>Acari</taxon>
        <taxon>Parasitiformes</taxon>
        <taxon>Ixodida</taxon>
        <taxon>Ixodoidea</taxon>
        <taxon>Ixodidae</taxon>
        <taxon>Rhipicephalinae</taxon>
        <taxon>Rhipicephalus</taxon>
        <taxon>Boophilus</taxon>
    </lineage>
</organism>
<protein>
    <submittedName>
        <fullName evidence="9">Uncharacterized protein</fullName>
    </submittedName>
</protein>
<keyword evidence="1" id="KW-0540">Nuclease</keyword>
<dbReference type="InterPro" id="IPR041412">
    <property type="entry name" value="Xrn1_helical"/>
</dbReference>
<evidence type="ECO:0000313" key="9">
    <source>
        <dbReference type="EMBL" id="KAH8038779.1"/>
    </source>
</evidence>
<dbReference type="InterPro" id="IPR049012">
    <property type="entry name" value="Mutator_transp_dom"/>
</dbReference>
<dbReference type="VEuPathDB" id="VectorBase:LOC119172788"/>
<comment type="caution">
    <text evidence="9">The sequence shown here is derived from an EMBL/GenBank/DDBJ whole genome shotgun (WGS) entry which is preliminary data.</text>
</comment>
<feature type="domain" description="Mutator-like transposase" evidence="8">
    <location>
        <begin position="861"/>
        <end position="1186"/>
    </location>
</feature>
<dbReference type="Pfam" id="PF20700">
    <property type="entry name" value="Mutator"/>
    <property type="match status" value="1"/>
</dbReference>
<dbReference type="GO" id="GO:0016075">
    <property type="term" value="P:rRNA catabolic process"/>
    <property type="evidence" value="ECO:0007669"/>
    <property type="project" value="TreeGrafter"/>
</dbReference>
<dbReference type="EMBL" id="JABSTU010000001">
    <property type="protein sequence ID" value="KAH8038779.1"/>
    <property type="molecule type" value="Genomic_DNA"/>
</dbReference>
<gene>
    <name evidence="9" type="ORF">HPB51_003263</name>
</gene>
<dbReference type="Gene3D" id="1.25.40.1050">
    <property type="match status" value="1"/>
</dbReference>
<evidence type="ECO:0000256" key="4">
    <source>
        <dbReference type="ARBA" id="ARBA00038299"/>
    </source>
</evidence>
<dbReference type="Pfam" id="PF03159">
    <property type="entry name" value="XRN_N"/>
    <property type="match status" value="1"/>
</dbReference>
<dbReference type="InterPro" id="IPR027073">
    <property type="entry name" value="5_3_exoribonuclease"/>
</dbReference>
<reference evidence="9" key="2">
    <citation type="submission" date="2021-09" db="EMBL/GenBank/DDBJ databases">
        <authorList>
            <person name="Jia N."/>
            <person name="Wang J."/>
            <person name="Shi W."/>
            <person name="Du L."/>
            <person name="Sun Y."/>
            <person name="Zhan W."/>
            <person name="Jiang J."/>
            <person name="Wang Q."/>
            <person name="Zhang B."/>
            <person name="Ji P."/>
            <person name="Sakyi L.B."/>
            <person name="Cui X."/>
            <person name="Yuan T."/>
            <person name="Jiang B."/>
            <person name="Yang W."/>
            <person name="Lam T.T.-Y."/>
            <person name="Chang Q."/>
            <person name="Ding S."/>
            <person name="Wang X."/>
            <person name="Zhu J."/>
            <person name="Ruan X."/>
            <person name="Zhao L."/>
            <person name="Wei J."/>
            <person name="Que T."/>
            <person name="Du C."/>
            <person name="Cheng J."/>
            <person name="Dai P."/>
            <person name="Han X."/>
            <person name="Huang E."/>
            <person name="Gao Y."/>
            <person name="Liu J."/>
            <person name="Shao H."/>
            <person name="Ye R."/>
            <person name="Li L."/>
            <person name="Wei W."/>
            <person name="Wang X."/>
            <person name="Wang C."/>
            <person name="Huo Q."/>
            <person name="Li W."/>
            <person name="Guo W."/>
            <person name="Chen H."/>
            <person name="Chen S."/>
            <person name="Zhou L."/>
            <person name="Zhou L."/>
            <person name="Ni X."/>
            <person name="Tian J."/>
            <person name="Zhou Y."/>
            <person name="Sheng Y."/>
            <person name="Liu T."/>
            <person name="Pan Y."/>
            <person name="Xia L."/>
            <person name="Li J."/>
            <person name="Zhao F."/>
            <person name="Cao W."/>
        </authorList>
    </citation>
    <scope>NUCLEOTIDE SEQUENCE</scope>
    <source>
        <strain evidence="9">Rmic-2018</strain>
        <tissue evidence="9">Larvae</tissue>
    </source>
</reference>
<evidence type="ECO:0000259" key="8">
    <source>
        <dbReference type="Pfam" id="PF20700"/>
    </source>
</evidence>
<dbReference type="PANTHER" id="PTHR12341">
    <property type="entry name" value="5'-&gt;3' EXORIBONUCLEASE"/>
    <property type="match status" value="1"/>
</dbReference>
<reference evidence="9" key="1">
    <citation type="journal article" date="2020" name="Cell">
        <title>Large-Scale Comparative Analyses of Tick Genomes Elucidate Their Genetic Diversity and Vector Capacities.</title>
        <authorList>
            <consortium name="Tick Genome and Microbiome Consortium (TIGMIC)"/>
            <person name="Jia N."/>
            <person name="Wang J."/>
            <person name="Shi W."/>
            <person name="Du L."/>
            <person name="Sun Y."/>
            <person name="Zhan W."/>
            <person name="Jiang J.F."/>
            <person name="Wang Q."/>
            <person name="Zhang B."/>
            <person name="Ji P."/>
            <person name="Bell-Sakyi L."/>
            <person name="Cui X.M."/>
            <person name="Yuan T.T."/>
            <person name="Jiang B.G."/>
            <person name="Yang W.F."/>
            <person name="Lam T.T."/>
            <person name="Chang Q.C."/>
            <person name="Ding S.J."/>
            <person name="Wang X.J."/>
            <person name="Zhu J.G."/>
            <person name="Ruan X.D."/>
            <person name="Zhao L."/>
            <person name="Wei J.T."/>
            <person name="Ye R.Z."/>
            <person name="Que T.C."/>
            <person name="Du C.H."/>
            <person name="Zhou Y.H."/>
            <person name="Cheng J.X."/>
            <person name="Dai P.F."/>
            <person name="Guo W.B."/>
            <person name="Han X.H."/>
            <person name="Huang E.J."/>
            <person name="Li L.F."/>
            <person name="Wei W."/>
            <person name="Gao Y.C."/>
            <person name="Liu J.Z."/>
            <person name="Shao H.Z."/>
            <person name="Wang X."/>
            <person name="Wang C.C."/>
            <person name="Yang T.C."/>
            <person name="Huo Q.B."/>
            <person name="Li W."/>
            <person name="Chen H.Y."/>
            <person name="Chen S.E."/>
            <person name="Zhou L.G."/>
            <person name="Ni X.B."/>
            <person name="Tian J.H."/>
            <person name="Sheng Y."/>
            <person name="Liu T."/>
            <person name="Pan Y.S."/>
            <person name="Xia L.Y."/>
            <person name="Li J."/>
            <person name="Zhao F."/>
            <person name="Cao W.C."/>
        </authorList>
    </citation>
    <scope>NUCLEOTIDE SEQUENCE</scope>
    <source>
        <strain evidence="9">Rmic-2018</strain>
    </source>
</reference>
<dbReference type="Pfam" id="PF17846">
    <property type="entry name" value="XRN_M"/>
    <property type="match status" value="1"/>
</dbReference>
<feature type="compositionally biased region" description="Polar residues" evidence="5">
    <location>
        <begin position="672"/>
        <end position="697"/>
    </location>
</feature>
<dbReference type="GO" id="GO:0004534">
    <property type="term" value="F:5'-3' RNA exonuclease activity"/>
    <property type="evidence" value="ECO:0007669"/>
    <property type="project" value="TreeGrafter"/>
</dbReference>
<sequence length="1568" mass="177589">MSKWEIVFTECGLIGKFTGSAKEAQAQEKEARERGEVLPTEERFDSNCISPGTEFMARLQDQLQQFVAVKVSSDPLWRGVKVYLSGHQTPGEGEHKVMDFIRTERSQPGYDPDTRHCLYGLDADLIMLGMCSHEPHFALLREEIVYGKGKHLKRLNVPEEITFHLLHLSLLREYLELEFQELKVSYLSSSEGQAVDWMHLDSVPVILFLYSTEDDSFEFKMDNIIDDWVLMCFLVGNDFLPHLPNLHIAHNALPVLYQAYIDVMPSLGGKYFLVVLNLCFLPAGYINEYGKLNLERFEKFLTRLSQFDYEKFSDVQADQKFLASKRAYAEAPNGIVQQNGSPPSGKEKTKDPDEKLSQSALRSLSGLLEKFSHLDIPDFDSDEDQEGLLEMEFRQHKRDYYVNKLEYSDWNLHYYYNGVQSWNWFYPHHYSPYISDIKDFQNLDMTFELSKPFLPFQQLMAILPSASKKLVPVAYQDLMENEASPILDYYPKDFNTDLNGKQHDWEAVVLIPFIEEDRLLPAMEERFEKLTEEEKSRNGHSGHLLFVYSEEPQPPRPCKGERLVPSLEVNHAKVTELDMNVFRLPVSKIKKGLMEGIRLDVFFPGFPTLKHLDYTFANPLPIRRYGRRYANSSLARGLAPAMDRRVDRKRRTKYRTKYAYGKRKRKPPVGKTKQSAAIESDEPSTASPPSYVSSEADTCSLPMLGSEAYDTGPSTSRDVAVRPERERSFVFAAAGDDAVPAVQSDGESTPGSDTEDPGPSTSRGITVRCEREKSFVFAAADDDMVPAVQDVGDRLPQRKRTVQIHLEPRFVSSEGAEKQASSVRDALREVSATERKFGFAQQTEQTSATKEDEFTLIQVSAMNSLIGPALCPKCCKKTLSVQHGTKLGLAVKLVLLCASCGPIHSPWSSSRKSEGRAFEVNLRAMQAIKSIGKRPTALNDFWATMNVSHRGIHQKTYQEHLKKTFKPGAEEAAQNIFADAVLAVKDVYSKMQPSSPNNITVVYDGTWLTRGHSSHIGVGCIIEFYTGLVLDCTVLSNFCLGCCQQPAESDPNFVTWAKKHQCQKNTDVGSGQMEVEAALTLFRRSVSRYGLRYTNIICDGDSRTYLALCKDEVYGFIPLTKEDCVNHVRKRMGTALRTLVTRAKKGEPLGGRGGLTQELIKKLTSYYGLALRKHTSVPDMQRAVMATFITSRPPTTSLTMSSAHLALIAGANIVQHRPKWSQHHLTVETTVHEAVARYNFGNLRAYTEMCKSVGIKPASLALQRAEEKDQQRKRKARSAEKMKEKGRKKTLASKDTKHSLEIHKHAKSCESVSIYKLASTDQEVFDMQVSGIKDRYTCTSRGRVTLDKQWAELSVPFALQSIVKPSEVTSERDPLLPYEPCVASMATPPRSFSKNKSGHILNSGSLNIIFHCYTYWCNKEPKPSMEDMSKFVTDMLGVSERTVFRLGEEVKASHFSGGKLTPSRKPPCNLEQRRCSAKFDSFTLCALRSCVHDFFRRNKIPVVEKISAEFSERMELPSLRQCTVRRLLADIGFKHEKRSRNSLLIDQDDITNWRNRYLHDVERCQAEG</sequence>
<dbReference type="Proteomes" id="UP000821866">
    <property type="component" value="Chromosome 1"/>
</dbReference>
<evidence type="ECO:0000313" key="10">
    <source>
        <dbReference type="Proteomes" id="UP000821866"/>
    </source>
</evidence>
<feature type="domain" description="Xrn1 helical" evidence="7">
    <location>
        <begin position="219"/>
        <end position="553"/>
    </location>
</feature>
<feature type="domain" description="Xrn1 N-terminal" evidence="6">
    <location>
        <begin position="23"/>
        <end position="143"/>
    </location>
</feature>
<dbReference type="GO" id="GO:0005634">
    <property type="term" value="C:nucleus"/>
    <property type="evidence" value="ECO:0007669"/>
    <property type="project" value="TreeGrafter"/>
</dbReference>
<keyword evidence="3" id="KW-0269">Exonuclease</keyword>
<accession>A0A9J6EW79</accession>
<keyword evidence="10" id="KW-1185">Reference proteome</keyword>
<dbReference type="PANTHER" id="PTHR12341:SF7">
    <property type="entry name" value="5'-3' EXORIBONUCLEASE 1"/>
    <property type="match status" value="1"/>
</dbReference>
<evidence type="ECO:0000256" key="3">
    <source>
        <dbReference type="ARBA" id="ARBA00022839"/>
    </source>
</evidence>
<feature type="region of interest" description="Disordered" evidence="5">
    <location>
        <begin position="1264"/>
        <end position="1297"/>
    </location>
</feature>
<feature type="region of interest" description="Disordered" evidence="5">
    <location>
        <begin position="642"/>
        <end position="697"/>
    </location>
</feature>
<feature type="region of interest" description="Disordered" evidence="5">
    <location>
        <begin position="702"/>
        <end position="721"/>
    </location>
</feature>
<dbReference type="GO" id="GO:0000956">
    <property type="term" value="P:nuclear-transcribed mRNA catabolic process"/>
    <property type="evidence" value="ECO:0007669"/>
    <property type="project" value="TreeGrafter"/>
</dbReference>
<keyword evidence="2" id="KW-0378">Hydrolase</keyword>
<evidence type="ECO:0000256" key="1">
    <source>
        <dbReference type="ARBA" id="ARBA00022722"/>
    </source>
</evidence>
<feature type="compositionally biased region" description="Basic residues" evidence="5">
    <location>
        <begin position="647"/>
        <end position="668"/>
    </location>
</feature>
<evidence type="ECO:0000256" key="5">
    <source>
        <dbReference type="SAM" id="MobiDB-lite"/>
    </source>
</evidence>
<feature type="region of interest" description="Disordered" evidence="5">
    <location>
        <begin position="734"/>
        <end position="765"/>
    </location>
</feature>
<dbReference type="GO" id="GO:0003723">
    <property type="term" value="F:RNA binding"/>
    <property type="evidence" value="ECO:0007669"/>
    <property type="project" value="TreeGrafter"/>
</dbReference>
<dbReference type="VEuPathDB" id="VectorBase:LOC119167010"/>
<feature type="compositionally biased region" description="Basic and acidic residues" evidence="5">
    <location>
        <begin position="345"/>
        <end position="355"/>
    </location>
</feature>
<comment type="similarity">
    <text evidence="4">Belongs to the 5'-3' exonuclease family.</text>
</comment>
<dbReference type="CDD" id="cd18673">
    <property type="entry name" value="PIN_XRN1-2-like"/>
    <property type="match status" value="1"/>
</dbReference>
<feature type="region of interest" description="Disordered" evidence="5">
    <location>
        <begin position="333"/>
        <end position="355"/>
    </location>
</feature>
<evidence type="ECO:0000256" key="2">
    <source>
        <dbReference type="ARBA" id="ARBA00022801"/>
    </source>
</evidence>
<name>A0A9J6EW79_RHIMP</name>
<dbReference type="Gene3D" id="3.40.50.12390">
    <property type="match status" value="1"/>
</dbReference>
<evidence type="ECO:0000259" key="7">
    <source>
        <dbReference type="Pfam" id="PF17846"/>
    </source>
</evidence>
<proteinExistence type="inferred from homology"/>